<keyword evidence="1" id="KW-0521">NADP</keyword>
<dbReference type="PANTHER" id="PTHR43544:SF7">
    <property type="entry name" value="NADB-LER2"/>
    <property type="match status" value="1"/>
</dbReference>
<evidence type="ECO:0000313" key="3">
    <source>
        <dbReference type="EMBL" id="XDV72748.1"/>
    </source>
</evidence>
<sequence>MGGCRSHAHPITWAGRQHVTAVTQDVRHQPSDELLSAIGGRSVDVLINNAAQGAQHAEPGDIAAEGVLNAVDVNVAGPLRMVQAILPNLLAAPDPVIINVTSRLGSMAAQARGDYSELSTSYAYKISKAAQNMLTISLAHDLAGRVRCWAVHPGKLGH</sequence>
<dbReference type="AlphaFoldDB" id="A0AB39YSD2"/>
<protein>
    <submittedName>
        <fullName evidence="3">SDR family NAD(P)-dependent oxidoreductase</fullName>
    </submittedName>
</protein>
<accession>A0AB39YSD2</accession>
<dbReference type="EMBL" id="CP165735">
    <property type="protein sequence ID" value="XDV72748.1"/>
    <property type="molecule type" value="Genomic_DNA"/>
</dbReference>
<dbReference type="PRINTS" id="PR00081">
    <property type="entry name" value="GDHRDH"/>
</dbReference>
<evidence type="ECO:0000256" key="2">
    <source>
        <dbReference type="ARBA" id="ARBA00023002"/>
    </source>
</evidence>
<organism evidence="3">
    <name type="scientific">Paenarthrobacter sp. AMU7</name>
    <dbReference type="NCBI Taxonomy" id="3162492"/>
    <lineage>
        <taxon>Bacteria</taxon>
        <taxon>Bacillati</taxon>
        <taxon>Actinomycetota</taxon>
        <taxon>Actinomycetes</taxon>
        <taxon>Micrococcales</taxon>
        <taxon>Micrococcaceae</taxon>
        <taxon>Paenarthrobacter</taxon>
    </lineage>
</organism>
<dbReference type="PANTHER" id="PTHR43544">
    <property type="entry name" value="SHORT-CHAIN DEHYDROGENASE/REDUCTASE"/>
    <property type="match status" value="1"/>
</dbReference>
<dbReference type="RefSeq" id="WP_369746171.1">
    <property type="nucleotide sequence ID" value="NZ_CP165735.1"/>
</dbReference>
<dbReference type="PRINTS" id="PR00080">
    <property type="entry name" value="SDRFAMILY"/>
</dbReference>
<dbReference type="GO" id="GO:0016491">
    <property type="term" value="F:oxidoreductase activity"/>
    <property type="evidence" value="ECO:0007669"/>
    <property type="project" value="UniProtKB-KW"/>
</dbReference>
<evidence type="ECO:0000256" key="1">
    <source>
        <dbReference type="ARBA" id="ARBA00022857"/>
    </source>
</evidence>
<dbReference type="InterPro" id="IPR051468">
    <property type="entry name" value="Fungal_SecMetab_SDRs"/>
</dbReference>
<name>A0AB39YSD2_9MICC</name>
<dbReference type="InterPro" id="IPR036291">
    <property type="entry name" value="NAD(P)-bd_dom_sf"/>
</dbReference>
<dbReference type="Pfam" id="PF00106">
    <property type="entry name" value="adh_short"/>
    <property type="match status" value="1"/>
</dbReference>
<dbReference type="InterPro" id="IPR002347">
    <property type="entry name" value="SDR_fam"/>
</dbReference>
<dbReference type="GO" id="GO:0005737">
    <property type="term" value="C:cytoplasm"/>
    <property type="evidence" value="ECO:0007669"/>
    <property type="project" value="TreeGrafter"/>
</dbReference>
<keyword evidence="2" id="KW-0560">Oxidoreductase</keyword>
<dbReference type="Gene3D" id="3.40.50.720">
    <property type="entry name" value="NAD(P)-binding Rossmann-like Domain"/>
    <property type="match status" value="1"/>
</dbReference>
<dbReference type="SUPFAM" id="SSF51735">
    <property type="entry name" value="NAD(P)-binding Rossmann-fold domains"/>
    <property type="match status" value="1"/>
</dbReference>
<proteinExistence type="predicted"/>
<gene>
    <name evidence="3" type="ORF">ABQM86_06190</name>
</gene>
<reference evidence="3" key="1">
    <citation type="submission" date="2024-07" db="EMBL/GenBank/DDBJ databases">
        <authorList>
            <person name="Li J."/>
            <person name="Wei H."/>
            <person name="Ma J."/>
        </authorList>
    </citation>
    <scope>NUCLEOTIDE SEQUENCE</scope>
    <source>
        <strain evidence="3">AMU7</strain>
    </source>
</reference>